<evidence type="ECO:0000313" key="2">
    <source>
        <dbReference type="Proteomes" id="UP000004358"/>
    </source>
</evidence>
<reference evidence="1 2" key="1">
    <citation type="submission" date="2006-02" db="EMBL/GenBank/DDBJ databases">
        <authorList>
            <person name="Amann R."/>
            <person name="Ferriera S."/>
            <person name="Johnson J."/>
            <person name="Kravitz S."/>
            <person name="Halpern A."/>
            <person name="Remington K."/>
            <person name="Beeson K."/>
            <person name="Tran B."/>
            <person name="Rogers Y.-H."/>
            <person name="Friedman R."/>
            <person name="Venter J.C."/>
        </authorList>
    </citation>
    <scope>NUCLEOTIDE SEQUENCE [LARGE SCALE GENOMIC DNA]</scope>
    <source>
        <strain evidence="1 2">DSM 3645</strain>
    </source>
</reference>
<organism evidence="1 2">
    <name type="scientific">Blastopirellula marina DSM 3645</name>
    <dbReference type="NCBI Taxonomy" id="314230"/>
    <lineage>
        <taxon>Bacteria</taxon>
        <taxon>Pseudomonadati</taxon>
        <taxon>Planctomycetota</taxon>
        <taxon>Planctomycetia</taxon>
        <taxon>Pirellulales</taxon>
        <taxon>Pirellulaceae</taxon>
        <taxon>Blastopirellula</taxon>
    </lineage>
</organism>
<name>A3ZVK6_9BACT</name>
<comment type="caution">
    <text evidence="1">The sequence shown here is derived from an EMBL/GenBank/DDBJ whole genome shotgun (WGS) entry which is preliminary data.</text>
</comment>
<dbReference type="Proteomes" id="UP000004358">
    <property type="component" value="Unassembled WGS sequence"/>
</dbReference>
<gene>
    <name evidence="1" type="ORF">DSM3645_02713</name>
</gene>
<evidence type="ECO:0000313" key="1">
    <source>
        <dbReference type="EMBL" id="EAQ79352.1"/>
    </source>
</evidence>
<dbReference type="HOGENOM" id="CLU_2767622_0_0_0"/>
<protein>
    <submittedName>
        <fullName evidence="1">Uncharacterized protein</fullName>
    </submittedName>
</protein>
<dbReference type="AlphaFoldDB" id="A3ZVK6"/>
<dbReference type="EMBL" id="AANZ01000014">
    <property type="protein sequence ID" value="EAQ79352.1"/>
    <property type="molecule type" value="Genomic_DNA"/>
</dbReference>
<proteinExistence type="predicted"/>
<sequence>MPAAVASIAIVAIRSAAFDAVDARQFGNGTGVSRCDRQFHESRLRRSLSSEIAGSRDGLRGRNWWIGSR</sequence>
<accession>A3ZVK6</accession>